<dbReference type="SUPFAM" id="SSF100939">
    <property type="entry name" value="SPOC domain-like"/>
    <property type="match status" value="1"/>
</dbReference>
<dbReference type="RefSeq" id="WP_183368431.1">
    <property type="nucleotide sequence ID" value="NZ_JACIEZ010000016.1"/>
</dbReference>
<dbReference type="InterPro" id="IPR009187">
    <property type="entry name" value="Prok_Ku"/>
</dbReference>
<proteinExistence type="inferred from homology"/>
<keyword evidence="2" id="KW-0234">DNA repair</keyword>
<dbReference type="InterPro" id="IPR006164">
    <property type="entry name" value="DNA_bd_Ku70/Ku80"/>
</dbReference>
<dbReference type="AlphaFoldDB" id="A0A7W6JB48"/>
<keyword evidence="6" id="KW-1185">Reference proteome</keyword>
<keyword evidence="1 2" id="KW-0238">DNA-binding</keyword>
<gene>
    <name evidence="2" type="primary">ku</name>
    <name evidence="5" type="ORF">GGR23_004422</name>
</gene>
<dbReference type="EMBL" id="JACIEZ010000016">
    <property type="protein sequence ID" value="MBB4067191.1"/>
    <property type="molecule type" value="Genomic_DNA"/>
</dbReference>
<accession>A0A7W6JB48</accession>
<reference evidence="5 6" key="1">
    <citation type="submission" date="2020-08" db="EMBL/GenBank/DDBJ databases">
        <title>Genomic Encyclopedia of Type Strains, Phase IV (KMG-IV): sequencing the most valuable type-strain genomes for metagenomic binning, comparative biology and taxonomic classification.</title>
        <authorList>
            <person name="Goeker M."/>
        </authorList>
    </citation>
    <scope>NUCLEOTIDE SEQUENCE [LARGE SCALE GENOMIC DNA]</scope>
    <source>
        <strain evidence="5 6">DSM 29853</strain>
    </source>
</reference>
<dbReference type="NCBIfam" id="TIGR02772">
    <property type="entry name" value="Ku_bact"/>
    <property type="match status" value="1"/>
</dbReference>
<dbReference type="GO" id="GO:0006303">
    <property type="term" value="P:double-strand break repair via nonhomologous end joining"/>
    <property type="evidence" value="ECO:0007669"/>
    <property type="project" value="UniProtKB-UniRule"/>
</dbReference>
<feature type="domain" description="Ku" evidence="4">
    <location>
        <begin position="55"/>
        <end position="184"/>
    </location>
</feature>
<dbReference type="GO" id="GO:0006310">
    <property type="term" value="P:DNA recombination"/>
    <property type="evidence" value="ECO:0007669"/>
    <property type="project" value="UniProtKB-KW"/>
</dbReference>
<evidence type="ECO:0000313" key="6">
    <source>
        <dbReference type="Proteomes" id="UP000528286"/>
    </source>
</evidence>
<dbReference type="PANTHER" id="PTHR41251">
    <property type="entry name" value="NON-HOMOLOGOUS END JOINING PROTEIN KU"/>
    <property type="match status" value="1"/>
</dbReference>
<sequence>MAPRPFWKGYLKLTLVTCPVAMMPALTDEEKVRFTTVNRKTGNRVMSRYVDAVTGKVVEDDDQIRGYEHAEGKYVMLEEDEIDAVALDSTRTIDIDLFIGADEIPALFLDRPHYLFPDDEVGEEAFAVIRAAMEETGTVGIARLVLYRRERAVMIEPRGRGMVVWTLRYGDEVRPPEEYFGELEKEKAGTKARTAVVRLLSQEKQGWEPGEIDDPVNERLREIIAEHKKARKKTASKKSAPRRAEPEKGNVVNIMDALRQSLDKDRKAGRK</sequence>
<name>A0A7W6JB48_9HYPH</name>
<keyword evidence="2" id="KW-0233">DNA recombination</keyword>
<comment type="caution">
    <text evidence="5">The sequence shown here is derived from an EMBL/GenBank/DDBJ whole genome shotgun (WGS) entry which is preliminary data.</text>
</comment>
<dbReference type="InterPro" id="IPR016194">
    <property type="entry name" value="SPOC-like_C_dom_sf"/>
</dbReference>
<comment type="function">
    <text evidence="2">With LigD forms a non-homologous end joining (NHEJ) DNA repair enzyme, which repairs dsDNA breaks with reduced fidelity. Binds linear dsDNA with 5'- and 3'- overhangs but not closed circular dsDNA nor ssDNA. Recruits and stimulates the ligase activity of LigD.</text>
</comment>
<evidence type="ECO:0000256" key="2">
    <source>
        <dbReference type="HAMAP-Rule" id="MF_01875"/>
    </source>
</evidence>
<feature type="compositionally biased region" description="Basic residues" evidence="3">
    <location>
        <begin position="228"/>
        <end position="241"/>
    </location>
</feature>
<evidence type="ECO:0000256" key="1">
    <source>
        <dbReference type="ARBA" id="ARBA00023125"/>
    </source>
</evidence>
<dbReference type="PANTHER" id="PTHR41251:SF1">
    <property type="entry name" value="NON-HOMOLOGOUS END JOINING PROTEIN KU"/>
    <property type="match status" value="1"/>
</dbReference>
<evidence type="ECO:0000313" key="5">
    <source>
        <dbReference type="EMBL" id="MBB4067191.1"/>
    </source>
</evidence>
<dbReference type="SMART" id="SM00559">
    <property type="entry name" value="Ku78"/>
    <property type="match status" value="1"/>
</dbReference>
<dbReference type="HAMAP" id="MF_01875">
    <property type="entry name" value="Prokaryotic_Ku"/>
    <property type="match status" value="1"/>
</dbReference>
<dbReference type="PIRSF" id="PIRSF006493">
    <property type="entry name" value="Prok_Ku"/>
    <property type="match status" value="1"/>
</dbReference>
<protein>
    <recommendedName>
        <fullName evidence="2">Non-homologous end joining protein Ku</fullName>
    </recommendedName>
</protein>
<organism evidence="5 6">
    <name type="scientific">Gellertiella hungarica</name>
    <dbReference type="NCBI Taxonomy" id="1572859"/>
    <lineage>
        <taxon>Bacteria</taxon>
        <taxon>Pseudomonadati</taxon>
        <taxon>Pseudomonadota</taxon>
        <taxon>Alphaproteobacteria</taxon>
        <taxon>Hyphomicrobiales</taxon>
        <taxon>Rhizobiaceae</taxon>
        <taxon>Gellertiella</taxon>
    </lineage>
</organism>
<dbReference type="GO" id="GO:0003690">
    <property type="term" value="F:double-stranded DNA binding"/>
    <property type="evidence" value="ECO:0007669"/>
    <property type="project" value="UniProtKB-UniRule"/>
</dbReference>
<evidence type="ECO:0000259" key="4">
    <source>
        <dbReference type="SMART" id="SM00559"/>
    </source>
</evidence>
<dbReference type="Proteomes" id="UP000528286">
    <property type="component" value="Unassembled WGS sequence"/>
</dbReference>
<feature type="region of interest" description="Disordered" evidence="3">
    <location>
        <begin position="225"/>
        <end position="271"/>
    </location>
</feature>
<evidence type="ECO:0000256" key="3">
    <source>
        <dbReference type="SAM" id="MobiDB-lite"/>
    </source>
</evidence>
<comment type="similarity">
    <text evidence="2">Belongs to the prokaryotic Ku family.</text>
</comment>
<dbReference type="Pfam" id="PF02735">
    <property type="entry name" value="Ku"/>
    <property type="match status" value="1"/>
</dbReference>
<comment type="subunit">
    <text evidence="2">Homodimer. Interacts with LigD.</text>
</comment>
<keyword evidence="2" id="KW-0227">DNA damage</keyword>
<feature type="compositionally biased region" description="Basic and acidic residues" evidence="3">
    <location>
        <begin position="261"/>
        <end position="271"/>
    </location>
</feature>
<dbReference type="Gene3D" id="2.40.290.10">
    <property type="match status" value="1"/>
</dbReference>